<gene>
    <name evidence="1" type="ORF">AWB67_07417</name>
</gene>
<evidence type="ECO:0000313" key="1">
    <source>
        <dbReference type="EMBL" id="SAL87464.1"/>
    </source>
</evidence>
<reference evidence="1" key="1">
    <citation type="submission" date="2016-01" db="EMBL/GenBank/DDBJ databases">
        <authorList>
            <person name="Peeters C."/>
        </authorList>
    </citation>
    <scope>NUCLEOTIDE SEQUENCE [LARGE SCALE GENOMIC DNA]</scope>
    <source>
        <strain evidence="1">LMG 22937</strain>
    </source>
</reference>
<comment type="caution">
    <text evidence="1">The sequence shown here is derived from an EMBL/GenBank/DDBJ whole genome shotgun (WGS) entry which is preliminary data.</text>
</comment>
<dbReference type="Pfam" id="PF05114">
    <property type="entry name" value="MbnB_TglH_ChrH"/>
    <property type="match status" value="1"/>
</dbReference>
<accession>A0A158L252</accession>
<dbReference type="EMBL" id="FCOL02000339">
    <property type="protein sequence ID" value="SAL87464.1"/>
    <property type="molecule type" value="Genomic_DNA"/>
</dbReference>
<evidence type="ECO:0000313" key="2">
    <source>
        <dbReference type="Proteomes" id="UP000054925"/>
    </source>
</evidence>
<dbReference type="Proteomes" id="UP000054925">
    <property type="component" value="Unassembled WGS sequence"/>
</dbReference>
<dbReference type="AlphaFoldDB" id="A0A158L252"/>
<organism evidence="1 2">
    <name type="scientific">Caballeronia terrestris</name>
    <dbReference type="NCBI Taxonomy" id="1226301"/>
    <lineage>
        <taxon>Bacteria</taxon>
        <taxon>Pseudomonadati</taxon>
        <taxon>Pseudomonadota</taxon>
        <taxon>Betaproteobacteria</taxon>
        <taxon>Burkholderiales</taxon>
        <taxon>Burkholderiaceae</taxon>
        <taxon>Caballeronia</taxon>
    </lineage>
</organism>
<dbReference type="Gene3D" id="3.20.20.150">
    <property type="entry name" value="Divalent-metal-dependent TIM barrel enzymes"/>
    <property type="match status" value="1"/>
</dbReference>
<proteinExistence type="predicted"/>
<keyword evidence="2" id="KW-1185">Reference proteome</keyword>
<sequence>MIDTHDRPVGDIVWDLYAYVLDRIGPVPTLIEWDANVPGWTTLKAQADRAETVMLARSQAALSVA</sequence>
<protein>
    <submittedName>
        <fullName evidence="1">Uncharacterized protein</fullName>
    </submittedName>
</protein>
<dbReference type="InterPro" id="IPR007801">
    <property type="entry name" value="MbnB/TglH/ChrH"/>
</dbReference>
<name>A0A158L252_9BURK</name>